<dbReference type="STRING" id="67767.A0A0J7N899"/>
<evidence type="ECO:0000313" key="5">
    <source>
        <dbReference type="Proteomes" id="UP000036403"/>
    </source>
</evidence>
<evidence type="ECO:0000259" key="3">
    <source>
        <dbReference type="PROSITE" id="PS51253"/>
    </source>
</evidence>
<organism evidence="4 5">
    <name type="scientific">Lasius niger</name>
    <name type="common">Black garden ant</name>
    <dbReference type="NCBI Taxonomy" id="67767"/>
    <lineage>
        <taxon>Eukaryota</taxon>
        <taxon>Metazoa</taxon>
        <taxon>Ecdysozoa</taxon>
        <taxon>Arthropoda</taxon>
        <taxon>Hexapoda</taxon>
        <taxon>Insecta</taxon>
        <taxon>Pterygota</taxon>
        <taxon>Neoptera</taxon>
        <taxon>Endopterygota</taxon>
        <taxon>Hymenoptera</taxon>
        <taxon>Apocrita</taxon>
        <taxon>Aculeata</taxon>
        <taxon>Formicoidea</taxon>
        <taxon>Formicidae</taxon>
        <taxon>Formicinae</taxon>
        <taxon>Lasius</taxon>
        <taxon>Lasius</taxon>
    </lineage>
</organism>
<accession>A0A0J7N899</accession>
<dbReference type="OrthoDB" id="10039452at2759"/>
<dbReference type="PROSITE" id="PS51253">
    <property type="entry name" value="HTH_CENPB"/>
    <property type="match status" value="1"/>
</dbReference>
<keyword evidence="5" id="KW-1185">Reference proteome</keyword>
<evidence type="ECO:0000313" key="4">
    <source>
        <dbReference type="EMBL" id="KMQ88865.1"/>
    </source>
</evidence>
<dbReference type="AlphaFoldDB" id="A0A0J7N899"/>
<dbReference type="PaxDb" id="67767-A0A0J7N899"/>
<name>A0A0J7N899_LASNI</name>
<dbReference type="Proteomes" id="UP000036403">
    <property type="component" value="Unassembled WGS sequence"/>
</dbReference>
<dbReference type="Gene3D" id="1.10.10.60">
    <property type="entry name" value="Homeodomain-like"/>
    <property type="match status" value="1"/>
</dbReference>
<keyword evidence="1" id="KW-0238">DNA-binding</keyword>
<gene>
    <name evidence="4" type="ORF">RF55_11577</name>
</gene>
<comment type="caution">
    <text evidence="4">The sequence shown here is derived from an EMBL/GenBank/DDBJ whole genome shotgun (WGS) entry which is preliminary data.</text>
</comment>
<reference evidence="4 5" key="1">
    <citation type="submission" date="2015-04" db="EMBL/GenBank/DDBJ databases">
        <title>Lasius niger genome sequencing.</title>
        <authorList>
            <person name="Konorov E.A."/>
            <person name="Nikitin M.A."/>
            <person name="Kirill M.V."/>
            <person name="Chang P."/>
        </authorList>
    </citation>
    <scope>NUCLEOTIDE SEQUENCE [LARGE SCALE GENOMIC DNA]</scope>
    <source>
        <tissue evidence="4">Whole</tissue>
    </source>
</reference>
<evidence type="ECO:0000256" key="2">
    <source>
        <dbReference type="SAM" id="MobiDB-lite"/>
    </source>
</evidence>
<feature type="domain" description="HTH CENPB-type" evidence="3">
    <location>
        <begin position="25"/>
        <end position="99"/>
    </location>
</feature>
<proteinExistence type="predicted"/>
<dbReference type="InterPro" id="IPR006600">
    <property type="entry name" value="HTH_CenpB_DNA-bd_dom"/>
</dbReference>
<sequence>MESPNTAKERSTRSALKRKKDTVGEKDGTNWDKYATIDKWTFDQFIEARRRNEHVTIRILQQWAASAALQYTTDTDFKFSASLSWAKKFKRKHRIQRHVTKYVSFKDTTTFKDTLKAADLFQKQTAPLISAFDPDNVINTDQMGCEYRMNI</sequence>
<dbReference type="GO" id="GO:0003677">
    <property type="term" value="F:DNA binding"/>
    <property type="evidence" value="ECO:0007669"/>
    <property type="project" value="UniProtKB-KW"/>
</dbReference>
<protein>
    <submittedName>
        <fullName evidence="4">Tigger transposable element-derived protein 6-like protein</fullName>
    </submittedName>
</protein>
<evidence type="ECO:0000256" key="1">
    <source>
        <dbReference type="ARBA" id="ARBA00023125"/>
    </source>
</evidence>
<dbReference type="EMBL" id="LBMM01008452">
    <property type="protein sequence ID" value="KMQ88865.1"/>
    <property type="molecule type" value="Genomic_DNA"/>
</dbReference>
<dbReference type="Pfam" id="PF03221">
    <property type="entry name" value="HTH_Tnp_Tc5"/>
    <property type="match status" value="1"/>
</dbReference>
<feature type="region of interest" description="Disordered" evidence="2">
    <location>
        <begin position="1"/>
        <end position="24"/>
    </location>
</feature>